<dbReference type="SMART" id="SM00244">
    <property type="entry name" value="PHB"/>
    <property type="match status" value="1"/>
</dbReference>
<dbReference type="InterPro" id="IPR043202">
    <property type="entry name" value="Band-7_stomatin-like"/>
</dbReference>
<comment type="similarity">
    <text evidence="2 3">Belongs to the band 7/mec-2 family. HflK subfamily.</text>
</comment>
<evidence type="ECO:0000256" key="2">
    <source>
        <dbReference type="ARBA" id="ARBA00006971"/>
    </source>
</evidence>
<feature type="coiled-coil region" evidence="4">
    <location>
        <begin position="234"/>
        <end position="261"/>
    </location>
</feature>
<keyword evidence="7" id="KW-0378">Hydrolase</keyword>
<dbReference type="InterPro" id="IPR020980">
    <property type="entry name" value="Membrane_HflK_N"/>
</dbReference>
<feature type="transmembrane region" description="Helical" evidence="3">
    <location>
        <begin position="67"/>
        <end position="85"/>
    </location>
</feature>
<dbReference type="Gene3D" id="3.30.479.30">
    <property type="entry name" value="Band 7 domain"/>
    <property type="match status" value="1"/>
</dbReference>
<keyword evidence="8" id="KW-1185">Reference proteome</keyword>
<dbReference type="GO" id="GO:0006508">
    <property type="term" value="P:proteolysis"/>
    <property type="evidence" value="ECO:0007669"/>
    <property type="project" value="UniProtKB-KW"/>
</dbReference>
<reference evidence="7 8" key="2">
    <citation type="journal article" date="2018" name="J. Invertebr. Pathol.">
        <title>'Candidatus Aquirickettsiella gammari' (Gammaproteobacteria: Legionellales: Coxiellaceae): A bacterial pathogen of the freshwater crustacean Gammarus fossarum (Malacostraca: Amphipoda).</title>
        <authorList>
            <person name="Bojko J."/>
            <person name="Dunn A.M."/>
            <person name="Stebbing P.D."/>
            <person name="van Aerle R."/>
            <person name="Bacela-Spychalska K."/>
            <person name="Bean T.P."/>
            <person name="Urrutia A."/>
            <person name="Stentiford G.D."/>
        </authorList>
    </citation>
    <scope>NUCLEOTIDE SEQUENCE [LARGE SCALE GENOMIC DNA]</scope>
    <source>
        <strain evidence="7">RA15029</strain>
    </source>
</reference>
<evidence type="ECO:0000256" key="4">
    <source>
        <dbReference type="SAM" id="Coils"/>
    </source>
</evidence>
<accession>A0A370CJB8</accession>
<dbReference type="PANTHER" id="PTHR10264:SF19">
    <property type="entry name" value="AT06885P-RELATED"/>
    <property type="match status" value="1"/>
</dbReference>
<keyword evidence="7" id="KW-0645">Protease</keyword>
<dbReference type="EMBL" id="NMOS02000002">
    <property type="protein sequence ID" value="RDH40951.1"/>
    <property type="molecule type" value="Genomic_DNA"/>
</dbReference>
<sequence length="391" mass="43978">MPWNEPGDPSKNKDPWTGRPKQTPPDLEAFLRDLCKKIIALFKLRIFNKKPAIMARSFSPIQLNTKTMGVIVVFCLLAWLAFGLFKVNTAEQAIVTRFGKYSATFDPGYHWILRPIQQYTLVDTGKIKKFSTTVQLLTKDENKISVVLNIDYSIVNARNYLFSTDQPLLNLQEITHNAANRVLSQFSLVQLQASSRFLLEERLQQQLDSFMSKNETGLAIKNIELTSIEVPEQLKASLLDVANAKRDKEQLENQAKAYAIQIEPSAKAKAQRLIADAKTYRQEAVLKAKTETTRFLALLPAYQASPTLTRQRLYLEALQTMMAHSNKLIVANTANTHFSLRLDEPVATQAINAPKLSELSATDNKTSTTNEVNGKTDHAIPSNYDITGGYE</sequence>
<keyword evidence="3" id="KW-0472">Membrane</keyword>
<proteinExistence type="inferred from homology"/>
<evidence type="ECO:0000313" key="7">
    <source>
        <dbReference type="EMBL" id="RDH40951.1"/>
    </source>
</evidence>
<organism evidence="7 8">
    <name type="scientific">Candidatus Aquirickettsiella gammari</name>
    <dbReference type="NCBI Taxonomy" id="2016198"/>
    <lineage>
        <taxon>Bacteria</taxon>
        <taxon>Pseudomonadati</taxon>
        <taxon>Pseudomonadota</taxon>
        <taxon>Gammaproteobacteria</taxon>
        <taxon>Legionellales</taxon>
        <taxon>Coxiellaceae</taxon>
        <taxon>Candidatus Aquirickettsiella</taxon>
    </lineage>
</organism>
<dbReference type="GO" id="GO:0005886">
    <property type="term" value="C:plasma membrane"/>
    <property type="evidence" value="ECO:0007669"/>
    <property type="project" value="InterPro"/>
</dbReference>
<evidence type="ECO:0000256" key="5">
    <source>
        <dbReference type="SAM" id="MobiDB-lite"/>
    </source>
</evidence>
<dbReference type="CDD" id="cd03404">
    <property type="entry name" value="SPFH_HflK"/>
    <property type="match status" value="1"/>
</dbReference>
<feature type="domain" description="Band 7" evidence="6">
    <location>
        <begin position="82"/>
        <end position="242"/>
    </location>
</feature>
<comment type="subunit">
    <text evidence="3">HflC and HflK may interact to form a multimeric complex.</text>
</comment>
<dbReference type="InterPro" id="IPR036013">
    <property type="entry name" value="Band_7/SPFH_dom_sf"/>
</dbReference>
<keyword evidence="4" id="KW-0175">Coiled coil</keyword>
<name>A0A370CJB8_9COXI</name>
<dbReference type="InterPro" id="IPR001107">
    <property type="entry name" value="Band_7"/>
</dbReference>
<dbReference type="PANTHER" id="PTHR10264">
    <property type="entry name" value="BAND 7 PROTEIN-RELATED"/>
    <property type="match status" value="1"/>
</dbReference>
<protein>
    <recommendedName>
        <fullName evidence="3">Protein HflK</fullName>
    </recommendedName>
</protein>
<comment type="caution">
    <text evidence="7">The sequence shown here is derived from an EMBL/GenBank/DDBJ whole genome shotgun (WGS) entry which is preliminary data.</text>
</comment>
<comment type="subcellular location">
    <subcellularLocation>
        <location evidence="1">Membrane</location>
        <topology evidence="1">Single-pass membrane protein</topology>
    </subcellularLocation>
</comment>
<dbReference type="Proteomes" id="UP000226429">
    <property type="component" value="Unassembled WGS sequence"/>
</dbReference>
<evidence type="ECO:0000259" key="6">
    <source>
        <dbReference type="SMART" id="SM00244"/>
    </source>
</evidence>
<keyword evidence="3" id="KW-0812">Transmembrane</keyword>
<feature type="compositionally biased region" description="Polar residues" evidence="5">
    <location>
        <begin position="362"/>
        <end position="373"/>
    </location>
</feature>
<gene>
    <name evidence="7" type="primary">hflK</name>
    <name evidence="7" type="ORF">CFE62_000895</name>
</gene>
<dbReference type="GO" id="GO:0008233">
    <property type="term" value="F:peptidase activity"/>
    <property type="evidence" value="ECO:0007669"/>
    <property type="project" value="UniProtKB-KW"/>
</dbReference>
<dbReference type="Pfam" id="PF01145">
    <property type="entry name" value="Band_7"/>
    <property type="match status" value="1"/>
</dbReference>
<dbReference type="SUPFAM" id="SSF117892">
    <property type="entry name" value="Band 7/SPFH domain"/>
    <property type="match status" value="1"/>
</dbReference>
<dbReference type="NCBIfam" id="TIGR01933">
    <property type="entry name" value="hflK"/>
    <property type="match status" value="1"/>
</dbReference>
<keyword evidence="3" id="KW-1133">Transmembrane helix</keyword>
<dbReference type="AlphaFoldDB" id="A0A370CJB8"/>
<feature type="region of interest" description="Disordered" evidence="5">
    <location>
        <begin position="362"/>
        <end position="391"/>
    </location>
</feature>
<dbReference type="InterPro" id="IPR010201">
    <property type="entry name" value="HflK"/>
</dbReference>
<comment type="function">
    <text evidence="3">HflC and HflK could encode or regulate a protease.</text>
</comment>
<feature type="region of interest" description="Disordered" evidence="5">
    <location>
        <begin position="1"/>
        <end position="22"/>
    </location>
</feature>
<reference evidence="7 8" key="1">
    <citation type="journal article" date="2017" name="Int. J. Syst. Evol. Microbiol.">
        <title>Aquarickettsiella crustaci n. gen. n. sp. (Gammaproteobacteria: Legionellales: Coxiellaceae); a bacterial pathogen of the freshwater crustacean: Gammarus fossarum (Malacostraca: Amphipoda).</title>
        <authorList>
            <person name="Bojko J."/>
            <person name="Dunn A.M."/>
            <person name="Stebbing P.D."/>
            <person name="Van Aerle R."/>
            <person name="Bacela-Spychalska K."/>
            <person name="Bean T.P."/>
            <person name="Stentiford G.D."/>
        </authorList>
    </citation>
    <scope>NUCLEOTIDE SEQUENCE [LARGE SCALE GENOMIC DNA]</scope>
    <source>
        <strain evidence="7">RA15029</strain>
    </source>
</reference>
<evidence type="ECO:0000256" key="1">
    <source>
        <dbReference type="ARBA" id="ARBA00004167"/>
    </source>
</evidence>
<dbReference type="Pfam" id="PF12221">
    <property type="entry name" value="HflK_N"/>
    <property type="match status" value="1"/>
</dbReference>
<evidence type="ECO:0000313" key="8">
    <source>
        <dbReference type="Proteomes" id="UP000226429"/>
    </source>
</evidence>
<evidence type="ECO:0000256" key="3">
    <source>
        <dbReference type="RuleBase" id="RU364113"/>
    </source>
</evidence>